<dbReference type="InterPro" id="IPR002187">
    <property type="entry name" value="N-reg_PII"/>
</dbReference>
<dbReference type="GO" id="GO:0005829">
    <property type="term" value="C:cytosol"/>
    <property type="evidence" value="ECO:0007669"/>
    <property type="project" value="TreeGrafter"/>
</dbReference>
<dbReference type="Proteomes" id="UP000249949">
    <property type="component" value="Chromosome"/>
</dbReference>
<dbReference type="PANTHER" id="PTHR30115">
    <property type="entry name" value="NITROGEN REGULATORY PROTEIN P-II"/>
    <property type="match status" value="1"/>
</dbReference>
<gene>
    <name evidence="1" type="ORF">NMSP_1203</name>
</gene>
<dbReference type="PANTHER" id="PTHR30115:SF11">
    <property type="entry name" value="NITROGEN REGULATORY PROTEIN P-II HOMOLOG"/>
    <property type="match status" value="1"/>
</dbReference>
<dbReference type="InterPro" id="IPR011322">
    <property type="entry name" value="N-reg_PII-like_a/b"/>
</dbReference>
<evidence type="ECO:0000313" key="2">
    <source>
        <dbReference type="Proteomes" id="UP000249949"/>
    </source>
</evidence>
<dbReference type="GO" id="GO:0005524">
    <property type="term" value="F:ATP binding"/>
    <property type="evidence" value="ECO:0007669"/>
    <property type="project" value="TreeGrafter"/>
</dbReference>
<dbReference type="OrthoDB" id="10960at2157"/>
<dbReference type="Gene3D" id="3.30.70.120">
    <property type="match status" value="1"/>
</dbReference>
<dbReference type="KEGG" id="nct:NMSP_1203"/>
<dbReference type="InterPro" id="IPR015867">
    <property type="entry name" value="N-reg_PII/ATP_PRibTrfase_C"/>
</dbReference>
<accession>A0A2Z2HQ69</accession>
<keyword evidence="2" id="KW-1185">Reference proteome</keyword>
<organism evidence="1 2">
    <name type="scientific">Candidatus Nitrosomarinus catalinensis</name>
    <dbReference type="NCBI Taxonomy" id="1898749"/>
    <lineage>
        <taxon>Archaea</taxon>
        <taxon>Nitrososphaerota</taxon>
        <taxon>Nitrososphaeria</taxon>
        <taxon>Nitrosopumilales</taxon>
        <taxon>Nitrosopumilaceae</taxon>
        <taxon>Candidatus Nitrosomarinus</taxon>
    </lineage>
</organism>
<dbReference type="EMBL" id="CP021324">
    <property type="protein sequence ID" value="ARS64819.1"/>
    <property type="molecule type" value="Genomic_DNA"/>
</dbReference>
<dbReference type="SMART" id="SM00938">
    <property type="entry name" value="P-II"/>
    <property type="match status" value="1"/>
</dbReference>
<dbReference type="Pfam" id="PF00543">
    <property type="entry name" value="P-II"/>
    <property type="match status" value="1"/>
</dbReference>
<dbReference type="RefSeq" id="WP_086907867.1">
    <property type="nucleotide sequence ID" value="NZ_CP021324.1"/>
</dbReference>
<dbReference type="PRINTS" id="PR00340">
    <property type="entry name" value="PIIGLNB"/>
</dbReference>
<dbReference type="PROSITE" id="PS51343">
    <property type="entry name" value="PII_GLNB_DOM"/>
    <property type="match status" value="1"/>
</dbReference>
<evidence type="ECO:0000313" key="1">
    <source>
        <dbReference type="EMBL" id="ARS64819.1"/>
    </source>
</evidence>
<dbReference type="SUPFAM" id="SSF54913">
    <property type="entry name" value="GlnB-like"/>
    <property type="match status" value="1"/>
</dbReference>
<dbReference type="GeneID" id="32901655"/>
<sequence length="109" mass="12123">MLKLEIILAENDVMNISEGLKEIGIGGLTVIKVRGRGAKTAAEIHTSKGMEIFVPHFADKYRLMVVIPESKEEKTVEIIKKNSREGKIFISQMLRAIDIKSGNEGEEVI</sequence>
<proteinExistence type="predicted"/>
<reference evidence="1 2" key="1">
    <citation type="journal article" date="2017" name="Environ. Microbiol.">
        <title>Genome and epigenome of a novel marine Thaumarchaeota strain suggest viral infection, phosphorothioation DNA modification and multiple restriction systems.</title>
        <authorList>
            <person name="Ahlgren N.A."/>
            <person name="Chen Y."/>
            <person name="Needham D.M."/>
            <person name="Parada A.E."/>
            <person name="Sachdeva R."/>
            <person name="Trinh V."/>
            <person name="Chen T."/>
            <person name="Fuhrman J.A."/>
        </authorList>
    </citation>
    <scope>NUCLEOTIDE SEQUENCE [LARGE SCALE GENOMIC DNA]</scope>
    <source>
        <strain evidence="1 2">SPOT01</strain>
    </source>
</reference>
<dbReference type="GO" id="GO:0030234">
    <property type="term" value="F:enzyme regulator activity"/>
    <property type="evidence" value="ECO:0007669"/>
    <property type="project" value="InterPro"/>
</dbReference>
<dbReference type="AlphaFoldDB" id="A0A2Z2HQ69"/>
<protein>
    <submittedName>
        <fullName evidence="1">Putative nitrogen regulatory PII-like protein</fullName>
    </submittedName>
</protein>
<name>A0A2Z2HQ69_9ARCH</name>
<dbReference type="GO" id="GO:0006808">
    <property type="term" value="P:regulation of nitrogen utilization"/>
    <property type="evidence" value="ECO:0007669"/>
    <property type="project" value="InterPro"/>
</dbReference>